<comment type="function">
    <text evidence="1">Assembles around the rod to form the L-ring and probably protects the motor/basal body from shearing forces during rotation.</text>
</comment>
<evidence type="ECO:0000256" key="2">
    <source>
        <dbReference type="ARBA" id="ARBA00004117"/>
    </source>
</evidence>
<feature type="signal peptide" evidence="5">
    <location>
        <begin position="1"/>
        <end position="28"/>
    </location>
</feature>
<dbReference type="GO" id="GO:0009428">
    <property type="term" value="C:bacterial-type flagellum basal body, distal rod, P ring"/>
    <property type="evidence" value="ECO:0007669"/>
    <property type="project" value="InterPro"/>
</dbReference>
<dbReference type="Proteomes" id="UP001155241">
    <property type="component" value="Unassembled WGS sequence"/>
</dbReference>
<reference evidence="6" key="1">
    <citation type="submission" date="2022-06" db="EMBL/GenBank/DDBJ databases">
        <title>Aeoliella straminimaris, a novel planctomycete from sediments.</title>
        <authorList>
            <person name="Vitorino I.R."/>
            <person name="Lage O.M."/>
        </authorList>
    </citation>
    <scope>NUCLEOTIDE SEQUENCE</scope>
    <source>
        <strain evidence="6">ICT_H6.2</strain>
    </source>
</reference>
<comment type="caution">
    <text evidence="6">The sequence shown here is derived from an EMBL/GenBank/DDBJ whole genome shotgun (WGS) entry which is preliminary data.</text>
</comment>
<name>A0A9X2F7Q2_9BACT</name>
<protein>
    <submittedName>
        <fullName evidence="6">Flagellar basal body P-ring protein FlgI</fullName>
    </submittedName>
</protein>
<keyword evidence="6" id="KW-0966">Cell projection</keyword>
<feature type="chain" id="PRO_5040869957" evidence="5">
    <location>
        <begin position="29"/>
        <end position="373"/>
    </location>
</feature>
<keyword evidence="6" id="KW-0969">Cilium</keyword>
<proteinExistence type="predicted"/>
<dbReference type="GO" id="GO:0005198">
    <property type="term" value="F:structural molecule activity"/>
    <property type="evidence" value="ECO:0007669"/>
    <property type="project" value="InterPro"/>
</dbReference>
<evidence type="ECO:0000313" key="6">
    <source>
        <dbReference type="EMBL" id="MCO6043770.1"/>
    </source>
</evidence>
<sequence>MILPRIQFPTLPTVLAIALLALGQSASAETELRNICRLKGQEENTLTGLGLVVGLNGTGEAGDRATMEAIARVMDLLGSPVTASGGYLDPTAVNELKKIKNVALVIVRATVPATGVRRGEQLDCTVSALNGKSLYGGQLSFAALQGPNPQDGQVYATCAGGIHVESIDAPTVGFVHKGCRMEADVRTPFYLERNGEKFITLVLDPNHASFHTAANIAERIRMDYAGYYTTTDLTARGLQGNTQFVRAIDATNIEVKVPTSYRNQPVQFAYELLEQKISEEDAEARVVINKRTGTVVISGDVRIGDVIVVHNNIVVEAGTPVEFTQLVDNASVNPSLQRLVTQLNNLKVNEQDVIEIIQRIAIAGKLHGKLIIE</sequence>
<dbReference type="PANTHER" id="PTHR30381">
    <property type="entry name" value="FLAGELLAR P-RING PERIPLASMIC PROTEIN FLGI"/>
    <property type="match status" value="1"/>
</dbReference>
<evidence type="ECO:0000256" key="5">
    <source>
        <dbReference type="SAM" id="SignalP"/>
    </source>
</evidence>
<accession>A0A9X2F7Q2</accession>
<keyword evidence="7" id="KW-1185">Reference proteome</keyword>
<dbReference type="PANTHER" id="PTHR30381:SF0">
    <property type="entry name" value="FLAGELLAR P-RING PROTEIN"/>
    <property type="match status" value="1"/>
</dbReference>
<evidence type="ECO:0000256" key="1">
    <source>
        <dbReference type="ARBA" id="ARBA00002591"/>
    </source>
</evidence>
<dbReference type="EMBL" id="JAMXLR010000026">
    <property type="protein sequence ID" value="MCO6043770.1"/>
    <property type="molecule type" value="Genomic_DNA"/>
</dbReference>
<evidence type="ECO:0000256" key="4">
    <source>
        <dbReference type="ARBA" id="ARBA00023143"/>
    </source>
</evidence>
<dbReference type="GO" id="GO:0071973">
    <property type="term" value="P:bacterial-type flagellum-dependent cell motility"/>
    <property type="evidence" value="ECO:0007669"/>
    <property type="project" value="InterPro"/>
</dbReference>
<dbReference type="Pfam" id="PF02119">
    <property type="entry name" value="FlgI"/>
    <property type="match status" value="1"/>
</dbReference>
<dbReference type="InterPro" id="IPR001782">
    <property type="entry name" value="Flag_FlgI"/>
</dbReference>
<comment type="subcellular location">
    <subcellularLocation>
        <location evidence="2">Bacterial flagellum basal body</location>
    </subcellularLocation>
</comment>
<dbReference type="RefSeq" id="WP_252851875.1">
    <property type="nucleotide sequence ID" value="NZ_JAMXLR010000026.1"/>
</dbReference>
<gene>
    <name evidence="6" type="ORF">NG895_07610</name>
</gene>
<evidence type="ECO:0000313" key="7">
    <source>
        <dbReference type="Proteomes" id="UP001155241"/>
    </source>
</evidence>
<dbReference type="AlphaFoldDB" id="A0A9X2F7Q2"/>
<organism evidence="6 7">
    <name type="scientific">Aeoliella straminimaris</name>
    <dbReference type="NCBI Taxonomy" id="2954799"/>
    <lineage>
        <taxon>Bacteria</taxon>
        <taxon>Pseudomonadati</taxon>
        <taxon>Planctomycetota</taxon>
        <taxon>Planctomycetia</taxon>
        <taxon>Pirellulales</taxon>
        <taxon>Lacipirellulaceae</taxon>
        <taxon>Aeoliella</taxon>
    </lineage>
</organism>
<dbReference type="GO" id="GO:0030288">
    <property type="term" value="C:outer membrane-bounded periplasmic space"/>
    <property type="evidence" value="ECO:0007669"/>
    <property type="project" value="InterPro"/>
</dbReference>
<keyword evidence="3 5" id="KW-0732">Signal</keyword>
<keyword evidence="4" id="KW-0975">Bacterial flagellum</keyword>
<keyword evidence="6" id="KW-0282">Flagellum</keyword>
<dbReference type="PRINTS" id="PR01010">
    <property type="entry name" value="FLGPRINGFLGI"/>
</dbReference>
<evidence type="ECO:0000256" key="3">
    <source>
        <dbReference type="ARBA" id="ARBA00022729"/>
    </source>
</evidence>